<name>A0AAN1WLL4_9GAMM</name>
<proteinExistence type="predicted"/>
<evidence type="ECO:0000313" key="1">
    <source>
        <dbReference type="EMBL" id="BCD99850.1"/>
    </source>
</evidence>
<gene>
    <name evidence="1" type="ORF">MARGE09_P4052</name>
</gene>
<dbReference type="AlphaFoldDB" id="A0AAN1WLL4"/>
<dbReference type="RefSeq" id="WP_236985147.1">
    <property type="nucleotide sequence ID" value="NZ_AP023086.1"/>
</dbReference>
<accession>A0AAN1WLL4</accession>
<dbReference type="Proteomes" id="UP001320119">
    <property type="component" value="Chromosome"/>
</dbReference>
<protein>
    <submittedName>
        <fullName evidence="1">Uncharacterized protein</fullName>
    </submittedName>
</protein>
<dbReference type="EMBL" id="AP023086">
    <property type="protein sequence ID" value="BCD99850.1"/>
    <property type="molecule type" value="Genomic_DNA"/>
</dbReference>
<organism evidence="1 2">
    <name type="scientific">Marinagarivorans cellulosilyticus</name>
    <dbReference type="NCBI Taxonomy" id="2721545"/>
    <lineage>
        <taxon>Bacteria</taxon>
        <taxon>Pseudomonadati</taxon>
        <taxon>Pseudomonadota</taxon>
        <taxon>Gammaproteobacteria</taxon>
        <taxon>Cellvibrionales</taxon>
        <taxon>Cellvibrionaceae</taxon>
        <taxon>Marinagarivorans</taxon>
    </lineage>
</organism>
<dbReference type="KEGG" id="marq:MARGE09_P4052"/>
<reference evidence="1 2" key="1">
    <citation type="journal article" date="2022" name="IScience">
        <title>An ultrasensitive nanofiber-based assay for enzymatic hydrolysis and deep-sea microbial degradation of cellulose.</title>
        <authorList>
            <person name="Tsudome M."/>
            <person name="Tachioka M."/>
            <person name="Miyazaki M."/>
            <person name="Uchimura K."/>
            <person name="Tsuda M."/>
            <person name="Takaki Y."/>
            <person name="Deguchi S."/>
        </authorList>
    </citation>
    <scope>NUCLEOTIDE SEQUENCE [LARGE SCALE GENOMIC DNA]</scope>
    <source>
        <strain evidence="1 2">GE09</strain>
    </source>
</reference>
<sequence length="161" mass="17516">MTSKVRIKAGSVEVEFEGSEEYMKDELPALVELLYSLSPADDSDEEEESVELQATADTSKQKLQMTTNTIAAKLNAKKAGDLILAACGHLALVKGATTYSRSNILAEMKLATNYYKATMNKNLSGSLKTLVKQNELLETATDTYALDANTQKKIESTLNAN</sequence>
<evidence type="ECO:0000313" key="2">
    <source>
        <dbReference type="Proteomes" id="UP001320119"/>
    </source>
</evidence>
<keyword evidence="2" id="KW-1185">Reference proteome</keyword>